<dbReference type="Proteomes" id="UP000199025">
    <property type="component" value="Unassembled WGS sequence"/>
</dbReference>
<feature type="compositionally biased region" description="Basic residues" evidence="1">
    <location>
        <begin position="27"/>
        <end position="39"/>
    </location>
</feature>
<dbReference type="EMBL" id="FORP01000013">
    <property type="protein sequence ID" value="SFK09509.1"/>
    <property type="molecule type" value="Genomic_DNA"/>
</dbReference>
<protein>
    <submittedName>
        <fullName evidence="2">Uncharacterized protein</fullName>
    </submittedName>
</protein>
<dbReference type="STRING" id="115433.SAMN05421835_113181"/>
<feature type="compositionally biased region" description="Basic and acidic residues" evidence="1">
    <location>
        <begin position="121"/>
        <end position="130"/>
    </location>
</feature>
<proteinExistence type="predicted"/>
<name>A0A1I3WQQ8_9PSEU</name>
<evidence type="ECO:0000256" key="1">
    <source>
        <dbReference type="SAM" id="MobiDB-lite"/>
    </source>
</evidence>
<organism evidence="2 3">
    <name type="scientific">Amycolatopsis sacchari</name>
    <dbReference type="NCBI Taxonomy" id="115433"/>
    <lineage>
        <taxon>Bacteria</taxon>
        <taxon>Bacillati</taxon>
        <taxon>Actinomycetota</taxon>
        <taxon>Actinomycetes</taxon>
        <taxon>Pseudonocardiales</taxon>
        <taxon>Pseudonocardiaceae</taxon>
        <taxon>Amycolatopsis</taxon>
    </lineage>
</organism>
<accession>A0A1I3WQQ8</accession>
<feature type="region of interest" description="Disordered" evidence="1">
    <location>
        <begin position="1"/>
        <end position="154"/>
    </location>
</feature>
<reference evidence="2 3" key="1">
    <citation type="submission" date="2016-10" db="EMBL/GenBank/DDBJ databases">
        <authorList>
            <person name="de Groot N.N."/>
        </authorList>
    </citation>
    <scope>NUCLEOTIDE SEQUENCE [LARGE SCALE GENOMIC DNA]</scope>
    <source>
        <strain evidence="2 3">DSM 44468</strain>
    </source>
</reference>
<sequence>MSHSTALSRRRRPFPPHCGKTRSPWRATRRQRPRHHVPHPRPPAEYSVRGGAPRRLGHPPRWSPLLRVADGGAVAHGTDGLRHPGDLERQPRARGRAAHRRHQGSGGPRCLNSWSTSAGRMVRERGDQRSEPGGPAPRRKPRSARTAAGSKKCLGHDGRLRMAVLRHQQERTASLVQHERLWDLAGEQQAQRRGKERLNRGRPAAVQGDPGPLVGPRMLGRAGGNLPGQAGVARASGELRAQWRFDRLQLISRITRSTF</sequence>
<evidence type="ECO:0000313" key="3">
    <source>
        <dbReference type="Proteomes" id="UP000199025"/>
    </source>
</evidence>
<evidence type="ECO:0000313" key="2">
    <source>
        <dbReference type="EMBL" id="SFK09509.1"/>
    </source>
</evidence>
<feature type="compositionally biased region" description="Basic and acidic residues" evidence="1">
    <location>
        <begin position="79"/>
        <end position="91"/>
    </location>
</feature>
<keyword evidence="3" id="KW-1185">Reference proteome</keyword>
<dbReference type="AlphaFoldDB" id="A0A1I3WQQ8"/>
<gene>
    <name evidence="2" type="ORF">SAMN05421835_113181</name>
</gene>
<feature type="compositionally biased region" description="Basic residues" evidence="1">
    <location>
        <begin position="92"/>
        <end position="103"/>
    </location>
</feature>
<feature type="region of interest" description="Disordered" evidence="1">
    <location>
        <begin position="193"/>
        <end position="214"/>
    </location>
</feature>